<dbReference type="EMBL" id="JBBMFD010000015">
    <property type="protein sequence ID" value="MEQ2440992.1"/>
    <property type="molecule type" value="Genomic_DNA"/>
</dbReference>
<comment type="caution">
    <text evidence="5">The sequence shown here is derived from an EMBL/GenBank/DDBJ whole genome shotgun (WGS) entry which is preliminary data.</text>
</comment>
<reference evidence="5 6" key="1">
    <citation type="submission" date="2024-03" db="EMBL/GenBank/DDBJ databases">
        <title>Human intestinal bacterial collection.</title>
        <authorList>
            <person name="Pauvert C."/>
            <person name="Hitch T.C.A."/>
            <person name="Clavel T."/>
        </authorList>
    </citation>
    <scope>NUCLEOTIDE SEQUENCE [LARGE SCALE GENOMIC DNA]</scope>
    <source>
        <strain evidence="5 6">CLA-JM-H44</strain>
    </source>
</reference>
<evidence type="ECO:0000313" key="6">
    <source>
        <dbReference type="Proteomes" id="UP001489509"/>
    </source>
</evidence>
<feature type="domain" description="Malic enzyme N-terminal" evidence="4">
    <location>
        <begin position="15"/>
        <end position="148"/>
    </location>
</feature>
<dbReference type="Proteomes" id="UP001489509">
    <property type="component" value="Unassembled WGS sequence"/>
</dbReference>
<comment type="similarity">
    <text evidence="1">Belongs to the malic enzymes family.</text>
</comment>
<dbReference type="RefSeq" id="WP_349219832.1">
    <property type="nucleotide sequence ID" value="NZ_JBBMFD010000015.1"/>
</dbReference>
<keyword evidence="6" id="KW-1185">Reference proteome</keyword>
<dbReference type="InterPro" id="IPR036291">
    <property type="entry name" value="NAD(P)-bd_dom_sf"/>
</dbReference>
<evidence type="ECO:0000259" key="4">
    <source>
        <dbReference type="SMART" id="SM01274"/>
    </source>
</evidence>
<organism evidence="5 6">
    <name type="scientific">Solibaculum intestinale</name>
    <dbReference type="NCBI Taxonomy" id="3133165"/>
    <lineage>
        <taxon>Bacteria</taxon>
        <taxon>Bacillati</taxon>
        <taxon>Bacillota</taxon>
        <taxon>Clostridia</taxon>
        <taxon>Eubacteriales</taxon>
        <taxon>Oscillospiraceae</taxon>
        <taxon>Solibaculum</taxon>
    </lineage>
</organism>
<dbReference type="InterPro" id="IPR001891">
    <property type="entry name" value="Malic_OxRdtase"/>
</dbReference>
<dbReference type="SUPFAM" id="SSF51735">
    <property type="entry name" value="NAD(P)-binding Rossmann-fold domains"/>
    <property type="match status" value="1"/>
</dbReference>
<gene>
    <name evidence="5" type="ORF">WMO26_09160</name>
</gene>
<accession>A0ABV1E123</accession>
<dbReference type="SUPFAM" id="SSF53223">
    <property type="entry name" value="Aminoacid dehydrogenase-like, N-terminal domain"/>
    <property type="match status" value="1"/>
</dbReference>
<protein>
    <submittedName>
        <fullName evidence="5">NADP-dependent malic enzyme</fullName>
    </submittedName>
</protein>
<dbReference type="SMART" id="SM00919">
    <property type="entry name" value="Malic_M"/>
    <property type="match status" value="1"/>
</dbReference>
<dbReference type="InterPro" id="IPR045213">
    <property type="entry name" value="Malic_NAD-bd_bact_type"/>
</dbReference>
<dbReference type="Pfam" id="PF03949">
    <property type="entry name" value="Malic_M"/>
    <property type="match status" value="1"/>
</dbReference>
<keyword evidence="2" id="KW-0560">Oxidoreductase</keyword>
<evidence type="ECO:0000313" key="5">
    <source>
        <dbReference type="EMBL" id="MEQ2440992.1"/>
    </source>
</evidence>
<dbReference type="InterPro" id="IPR012302">
    <property type="entry name" value="Malic_NAD-bd"/>
</dbReference>
<dbReference type="Gene3D" id="3.40.50.10380">
    <property type="entry name" value="Malic enzyme, N-terminal domain"/>
    <property type="match status" value="1"/>
</dbReference>
<dbReference type="Gene3D" id="3.40.50.720">
    <property type="entry name" value="NAD(P)-binding Rossmann-like Domain"/>
    <property type="match status" value="1"/>
</dbReference>
<dbReference type="PANTHER" id="PTHR43237:SF4">
    <property type="entry name" value="NADP-DEPENDENT MALIC ENZYME"/>
    <property type="match status" value="1"/>
</dbReference>
<feature type="domain" description="Malic enzyme NAD-binding" evidence="3">
    <location>
        <begin position="160"/>
        <end position="383"/>
    </location>
</feature>
<evidence type="ECO:0000256" key="2">
    <source>
        <dbReference type="ARBA" id="ARBA00023002"/>
    </source>
</evidence>
<dbReference type="CDD" id="cd05311">
    <property type="entry name" value="NAD_bind_2_malic_enz"/>
    <property type="match status" value="1"/>
</dbReference>
<evidence type="ECO:0000256" key="1">
    <source>
        <dbReference type="ARBA" id="ARBA00008785"/>
    </source>
</evidence>
<dbReference type="InterPro" id="IPR012301">
    <property type="entry name" value="Malic_N_dom"/>
</dbReference>
<name>A0ABV1E123_9FIRM</name>
<sequence length="390" mass="41300">MDIKELALQKHYEWKGKIEVKATVPVNSREELSLAYTPGVAEPCLVIEKDPSKSYELTRRHNLVAVVTDGTAVLGLGDIGPEAAMPVMEGKCALFKAFADMDAFPICVDSKDPDEIVETVRLISKSFGGINLEDISAPRCFEIERRLKECCDIPVFHDDQHGTAIIAAAAMQNALKVVGKRLKDATVVINGAGAAGIAIGKLLLQLSVGSLILCDKEGAVYEGAEWLNPAQKEMAAVTNRERKQGTLADVLKGADAFIGVSRPGLVTREMVSSMAKDPVVFAMANPIPEIMPDEAKAGGAAVVGTGRSDYPNQINNVLAFPGIFKGALAVRARDITEGMKVAASKALADFVPADKLCDSYILPEAFEPGVADAVAKAVAAAAKAEGIARI</sequence>
<dbReference type="SMART" id="SM01274">
    <property type="entry name" value="malic"/>
    <property type="match status" value="1"/>
</dbReference>
<evidence type="ECO:0000259" key="3">
    <source>
        <dbReference type="SMART" id="SM00919"/>
    </source>
</evidence>
<dbReference type="InterPro" id="IPR051674">
    <property type="entry name" value="Malate_Decarboxylase"/>
</dbReference>
<dbReference type="Pfam" id="PF00390">
    <property type="entry name" value="malic"/>
    <property type="match status" value="1"/>
</dbReference>
<dbReference type="InterPro" id="IPR037062">
    <property type="entry name" value="Malic_N_dom_sf"/>
</dbReference>
<proteinExistence type="inferred from homology"/>
<dbReference type="PIRSF" id="PIRSF000106">
    <property type="entry name" value="ME"/>
    <property type="match status" value="1"/>
</dbReference>
<dbReference type="PANTHER" id="PTHR43237">
    <property type="entry name" value="NADP-DEPENDENT MALIC ENZYME"/>
    <property type="match status" value="1"/>
</dbReference>
<dbReference type="InterPro" id="IPR046346">
    <property type="entry name" value="Aminoacid_DH-like_N_sf"/>
</dbReference>